<evidence type="ECO:0000313" key="9">
    <source>
        <dbReference type="EMBL" id="RWR79473.1"/>
    </source>
</evidence>
<dbReference type="EMBL" id="QPKB01000003">
    <property type="protein sequence ID" value="RWR79473.1"/>
    <property type="molecule type" value="Genomic_DNA"/>
</dbReference>
<dbReference type="Proteomes" id="UP000283530">
    <property type="component" value="Unassembled WGS sequence"/>
</dbReference>
<dbReference type="PROSITE" id="PS51352">
    <property type="entry name" value="THIOREDOXIN_2"/>
    <property type="match status" value="1"/>
</dbReference>
<evidence type="ECO:0000256" key="6">
    <source>
        <dbReference type="ARBA" id="ARBA00047388"/>
    </source>
</evidence>
<dbReference type="GO" id="GO:0004791">
    <property type="term" value="F:thioredoxin-disulfide reductase (NADPH) activity"/>
    <property type="evidence" value="ECO:0007669"/>
    <property type="project" value="InterPro"/>
</dbReference>
<accession>A0A3S4NNC0</accession>
<protein>
    <recommendedName>
        <fullName evidence="1">protein-disulfide reductase</fullName>
        <ecNumber evidence="1">1.8.1.8</ecNumber>
    </recommendedName>
</protein>
<dbReference type="InterPro" id="IPR012336">
    <property type="entry name" value="Thioredoxin-like_fold"/>
</dbReference>
<comment type="catalytic activity">
    <reaction evidence="7">
        <text>[protein]-dithiol + NADP(+) = [protein]-disulfide + NADPH + H(+)</text>
        <dbReference type="Rhea" id="RHEA:18753"/>
        <dbReference type="Rhea" id="RHEA-COMP:10593"/>
        <dbReference type="Rhea" id="RHEA-COMP:10594"/>
        <dbReference type="ChEBI" id="CHEBI:15378"/>
        <dbReference type="ChEBI" id="CHEBI:29950"/>
        <dbReference type="ChEBI" id="CHEBI:50058"/>
        <dbReference type="ChEBI" id="CHEBI:57783"/>
        <dbReference type="ChEBI" id="CHEBI:58349"/>
        <dbReference type="EC" id="1.8.1.8"/>
    </reaction>
</comment>
<reference evidence="9 10" key="1">
    <citation type="journal article" date="2019" name="Nat. Plants">
        <title>Stout camphor tree genome fills gaps in understanding of flowering plant genome evolution.</title>
        <authorList>
            <person name="Chaw S.M."/>
            <person name="Liu Y.C."/>
            <person name="Wu Y.W."/>
            <person name="Wang H.Y."/>
            <person name="Lin C.I."/>
            <person name="Wu C.S."/>
            <person name="Ke H.M."/>
            <person name="Chang L.Y."/>
            <person name="Hsu C.Y."/>
            <person name="Yang H.T."/>
            <person name="Sudianto E."/>
            <person name="Hsu M.H."/>
            <person name="Wu K.P."/>
            <person name="Wang L.N."/>
            <person name="Leebens-Mack J.H."/>
            <person name="Tsai I.J."/>
        </authorList>
    </citation>
    <scope>NUCLEOTIDE SEQUENCE [LARGE SCALE GENOMIC DNA]</scope>
    <source>
        <strain evidence="10">cv. Chaw 1501</strain>
        <tissue evidence="9">Young leaves</tissue>
    </source>
</reference>
<feature type="domain" description="Thioredoxin" evidence="8">
    <location>
        <begin position="58"/>
        <end position="210"/>
    </location>
</feature>
<name>A0A3S4NNC0_9MAGN</name>
<comment type="catalytic activity">
    <reaction evidence="6">
        <text>[protein]-dithiol + NAD(+) = [protein]-disulfide + NADH + H(+)</text>
        <dbReference type="Rhea" id="RHEA:18749"/>
        <dbReference type="Rhea" id="RHEA-COMP:10593"/>
        <dbReference type="Rhea" id="RHEA-COMP:10594"/>
        <dbReference type="ChEBI" id="CHEBI:15378"/>
        <dbReference type="ChEBI" id="CHEBI:29950"/>
        <dbReference type="ChEBI" id="CHEBI:50058"/>
        <dbReference type="ChEBI" id="CHEBI:57540"/>
        <dbReference type="ChEBI" id="CHEBI:57945"/>
        <dbReference type="EC" id="1.8.1.8"/>
    </reaction>
</comment>
<evidence type="ECO:0000256" key="1">
    <source>
        <dbReference type="ARBA" id="ARBA00012612"/>
    </source>
</evidence>
<dbReference type="InterPro" id="IPR052259">
    <property type="entry name" value="Nucleoredoxin-like"/>
</dbReference>
<evidence type="ECO:0000313" key="10">
    <source>
        <dbReference type="Proteomes" id="UP000283530"/>
    </source>
</evidence>
<dbReference type="Gene3D" id="3.40.30.10">
    <property type="entry name" value="Glutaredoxin"/>
    <property type="match status" value="2"/>
</dbReference>
<keyword evidence="10" id="KW-1185">Reference proteome</keyword>
<keyword evidence="3" id="KW-0560">Oxidoreductase</keyword>
<dbReference type="InterPro" id="IPR045870">
    <property type="entry name" value="TryX_NRX_thioredoxin_dom"/>
</dbReference>
<comment type="similarity">
    <text evidence="5">Belongs to the nucleoredoxin family.</text>
</comment>
<dbReference type="InterPro" id="IPR013766">
    <property type="entry name" value="Thioredoxin_domain"/>
</dbReference>
<dbReference type="PANTHER" id="PTHR13871">
    <property type="entry name" value="THIOREDOXIN"/>
    <property type="match status" value="1"/>
</dbReference>
<organism evidence="9 10">
    <name type="scientific">Cinnamomum micranthum f. kanehirae</name>
    <dbReference type="NCBI Taxonomy" id="337451"/>
    <lineage>
        <taxon>Eukaryota</taxon>
        <taxon>Viridiplantae</taxon>
        <taxon>Streptophyta</taxon>
        <taxon>Embryophyta</taxon>
        <taxon>Tracheophyta</taxon>
        <taxon>Spermatophyta</taxon>
        <taxon>Magnoliopsida</taxon>
        <taxon>Magnoliidae</taxon>
        <taxon>Laurales</taxon>
        <taxon>Lauraceae</taxon>
        <taxon>Cinnamomum</taxon>
    </lineage>
</organism>
<evidence type="ECO:0000259" key="8">
    <source>
        <dbReference type="PROSITE" id="PS51352"/>
    </source>
</evidence>
<evidence type="ECO:0000256" key="7">
    <source>
        <dbReference type="ARBA" id="ARBA00047804"/>
    </source>
</evidence>
<keyword evidence="2" id="KW-0677">Repeat</keyword>
<dbReference type="SUPFAM" id="SSF52833">
    <property type="entry name" value="Thioredoxin-like"/>
    <property type="match status" value="2"/>
</dbReference>
<dbReference type="InterPro" id="IPR036249">
    <property type="entry name" value="Thioredoxin-like_sf"/>
</dbReference>
<evidence type="ECO:0000256" key="2">
    <source>
        <dbReference type="ARBA" id="ARBA00022737"/>
    </source>
</evidence>
<gene>
    <name evidence="9" type="ORF">CKAN_00804500</name>
</gene>
<proteinExistence type="inferred from homology"/>
<dbReference type="PANTHER" id="PTHR13871:SF96">
    <property type="entry name" value="THIOREDOXIN DOMAIN-CONTAINING PROTEIN"/>
    <property type="match status" value="1"/>
</dbReference>
<evidence type="ECO:0000256" key="5">
    <source>
        <dbReference type="ARBA" id="ARBA00025782"/>
    </source>
</evidence>
<evidence type="ECO:0000256" key="3">
    <source>
        <dbReference type="ARBA" id="ARBA00023002"/>
    </source>
</evidence>
<dbReference type="Pfam" id="PF13905">
    <property type="entry name" value="Thioredoxin_8"/>
    <property type="match status" value="2"/>
</dbReference>
<dbReference type="AlphaFoldDB" id="A0A3S4NNC0"/>
<dbReference type="EC" id="1.8.1.8" evidence="1"/>
<sequence length="391" mass="44603">MPLHATPVAVVHPPALELELMLSVEIMFHLLRPPLSHLLNFGFHCLQMFLSERICIRPMNCHKVPGLRDLLMRALEVKIADLVGKIVGIYFSASWCGPCQRFTPTFVEAYKELYAKGDFEAVFVSTDKDEESFKEYFAKMPWLAIPFSDSTTRRRLNDLFKVRGIPHLVLLGGNGKLLSNGGVALIKEYGVEAYPFSPEKLNEIKEEEEAARRNQSLSTLLVTQSRDFLISNDGNKVLVSEIQGKMVALYFCFSAIKHCQEFTSKLVEMYKELKDKEEKFEVVLISLDNDEQSYKEILKSIPFLPCHSRIRYLARYFELRRIPTLVIIGSDGKTVNSNVAELVEEHGIQAYPFTPEKLEEIAEIERKRLESLTLESLLVSGERDFSLGKMA</sequence>
<comment type="caution">
    <text evidence="9">The sequence shown here is derived from an EMBL/GenBank/DDBJ whole genome shotgun (WGS) entry which is preliminary data.</text>
</comment>
<dbReference type="OrthoDB" id="409136at2759"/>
<keyword evidence="4" id="KW-0520">NAD</keyword>
<dbReference type="CDD" id="cd03009">
    <property type="entry name" value="TryX_like_TryX_NRX"/>
    <property type="match status" value="1"/>
</dbReference>
<evidence type="ECO:0000256" key="4">
    <source>
        <dbReference type="ARBA" id="ARBA00023027"/>
    </source>
</evidence>